<dbReference type="AlphaFoldDB" id="A0A1C4H5C1"/>
<sequence length="59" mass="6644">MLTSTGLALITTELPTSKRSRWGFRFHAGGPTCFVIYSIVARDLNSNITRHVSQLMFNE</sequence>
<reference evidence="2" key="1">
    <citation type="submission" date="2016-08" db="EMBL/GenBank/DDBJ databases">
        <authorList>
            <person name="Varghese N."/>
            <person name="Submissions Spin"/>
        </authorList>
    </citation>
    <scope>NUCLEOTIDE SEQUENCE [LARGE SCALE GENOMIC DNA]</scope>
    <source>
        <strain evidence="2">R-52791</strain>
    </source>
</reference>
<evidence type="ECO:0000313" key="2">
    <source>
        <dbReference type="Proteomes" id="UP000242610"/>
    </source>
</evidence>
<name>A0A1C4H5C1_9BIFI</name>
<evidence type="ECO:0000313" key="1">
    <source>
        <dbReference type="EMBL" id="SCC79993.1"/>
    </source>
</evidence>
<gene>
    <name evidence="1" type="ORF">GA0061077_0918</name>
</gene>
<accession>A0A1C4H5C1</accession>
<dbReference type="Proteomes" id="UP000242610">
    <property type="component" value="Unassembled WGS sequence"/>
</dbReference>
<organism evidence="1 2">
    <name type="scientific">Bifidobacterium commune</name>
    <dbReference type="NCBI Taxonomy" id="1505727"/>
    <lineage>
        <taxon>Bacteria</taxon>
        <taxon>Bacillati</taxon>
        <taxon>Actinomycetota</taxon>
        <taxon>Actinomycetes</taxon>
        <taxon>Bifidobacteriales</taxon>
        <taxon>Bifidobacteriaceae</taxon>
        <taxon>Bifidobacterium</taxon>
    </lineage>
</organism>
<keyword evidence="2" id="KW-1185">Reference proteome</keyword>
<protein>
    <submittedName>
        <fullName evidence="1">Uncharacterized protein</fullName>
    </submittedName>
</protein>
<proteinExistence type="predicted"/>
<dbReference type="EMBL" id="FMBL01000002">
    <property type="protein sequence ID" value="SCC79993.1"/>
    <property type="molecule type" value="Genomic_DNA"/>
</dbReference>